<evidence type="ECO:0000256" key="1">
    <source>
        <dbReference type="SAM" id="SignalP"/>
    </source>
</evidence>
<proteinExistence type="predicted"/>
<evidence type="ECO:0000259" key="2">
    <source>
        <dbReference type="Pfam" id="PF07486"/>
    </source>
</evidence>
<protein>
    <recommendedName>
        <fullName evidence="2">Cell wall hydrolase SleB domain-containing protein</fullName>
    </recommendedName>
</protein>
<dbReference type="Gene3D" id="1.10.10.2520">
    <property type="entry name" value="Cell wall hydrolase SleB, domain 1"/>
    <property type="match status" value="1"/>
</dbReference>
<reference evidence="3" key="1">
    <citation type="journal article" date="2019" name="bioRxiv">
        <title>The Genome of the Zebra Mussel, Dreissena polymorpha: A Resource for Invasive Species Research.</title>
        <authorList>
            <person name="McCartney M.A."/>
            <person name="Auch B."/>
            <person name="Kono T."/>
            <person name="Mallez S."/>
            <person name="Zhang Y."/>
            <person name="Obille A."/>
            <person name="Becker A."/>
            <person name="Abrahante J.E."/>
            <person name="Garbe J."/>
            <person name="Badalamenti J.P."/>
            <person name="Herman A."/>
            <person name="Mangelson H."/>
            <person name="Liachko I."/>
            <person name="Sullivan S."/>
            <person name="Sone E.D."/>
            <person name="Koren S."/>
            <person name="Silverstein K.A.T."/>
            <person name="Beckman K.B."/>
            <person name="Gohl D.M."/>
        </authorList>
    </citation>
    <scope>NUCLEOTIDE SEQUENCE</scope>
    <source>
        <strain evidence="3">Duluth1</strain>
        <tissue evidence="3">Whole animal</tissue>
    </source>
</reference>
<reference evidence="3" key="2">
    <citation type="submission" date="2020-11" db="EMBL/GenBank/DDBJ databases">
        <authorList>
            <person name="McCartney M.A."/>
            <person name="Auch B."/>
            <person name="Kono T."/>
            <person name="Mallez S."/>
            <person name="Becker A."/>
            <person name="Gohl D.M."/>
            <person name="Silverstein K.A.T."/>
            <person name="Koren S."/>
            <person name="Bechman K.B."/>
            <person name="Herman A."/>
            <person name="Abrahante J.E."/>
            <person name="Garbe J."/>
        </authorList>
    </citation>
    <scope>NUCLEOTIDE SEQUENCE</scope>
    <source>
        <strain evidence="3">Duluth1</strain>
        <tissue evidence="3">Whole animal</tissue>
    </source>
</reference>
<dbReference type="EMBL" id="JAIWYP010000009">
    <property type="protein sequence ID" value="KAH3770746.1"/>
    <property type="molecule type" value="Genomic_DNA"/>
</dbReference>
<sequence length="173" mass="18651">MLCRRDLLICCLHFSVVLSRSFDVNCIASCGDPSVDALARVVFGEARGEPYVGQLAVAYTVVNRVRHEAYPSSVAAVLAATWGSQKRHEYETLDIPSHDVAFNDAKQQLNKEFLSAVMAAREALCACAPDPTGCAVSFCAGAGCLQDNSYYIATNKIQIGNHNFACRVKASGK</sequence>
<organism evidence="3 4">
    <name type="scientific">Dreissena polymorpha</name>
    <name type="common">Zebra mussel</name>
    <name type="synonym">Mytilus polymorpha</name>
    <dbReference type="NCBI Taxonomy" id="45954"/>
    <lineage>
        <taxon>Eukaryota</taxon>
        <taxon>Metazoa</taxon>
        <taxon>Spiralia</taxon>
        <taxon>Lophotrochozoa</taxon>
        <taxon>Mollusca</taxon>
        <taxon>Bivalvia</taxon>
        <taxon>Autobranchia</taxon>
        <taxon>Heteroconchia</taxon>
        <taxon>Euheterodonta</taxon>
        <taxon>Imparidentia</taxon>
        <taxon>Neoheterodontei</taxon>
        <taxon>Myida</taxon>
        <taxon>Dreissenoidea</taxon>
        <taxon>Dreissenidae</taxon>
        <taxon>Dreissena</taxon>
    </lineage>
</organism>
<feature type="signal peptide" evidence="1">
    <location>
        <begin position="1"/>
        <end position="19"/>
    </location>
</feature>
<keyword evidence="1" id="KW-0732">Signal</keyword>
<dbReference type="GO" id="GO:0016787">
    <property type="term" value="F:hydrolase activity"/>
    <property type="evidence" value="ECO:0007669"/>
    <property type="project" value="InterPro"/>
</dbReference>
<gene>
    <name evidence="3" type="ORF">DPMN_172039</name>
</gene>
<keyword evidence="4" id="KW-1185">Reference proteome</keyword>
<dbReference type="InterPro" id="IPR011105">
    <property type="entry name" value="Cell_wall_hydrolase_SleB"/>
</dbReference>
<dbReference type="Pfam" id="PF07486">
    <property type="entry name" value="Hydrolase_2"/>
    <property type="match status" value="1"/>
</dbReference>
<evidence type="ECO:0000313" key="3">
    <source>
        <dbReference type="EMBL" id="KAH3770746.1"/>
    </source>
</evidence>
<dbReference type="Proteomes" id="UP000828390">
    <property type="component" value="Unassembled WGS sequence"/>
</dbReference>
<comment type="caution">
    <text evidence="3">The sequence shown here is derived from an EMBL/GenBank/DDBJ whole genome shotgun (WGS) entry which is preliminary data.</text>
</comment>
<feature type="chain" id="PRO_5039665229" description="Cell wall hydrolase SleB domain-containing protein" evidence="1">
    <location>
        <begin position="20"/>
        <end position="173"/>
    </location>
</feature>
<name>A0A9D4E018_DREPO</name>
<feature type="domain" description="Cell wall hydrolase SleB" evidence="2">
    <location>
        <begin position="48"/>
        <end position="165"/>
    </location>
</feature>
<evidence type="ECO:0000313" key="4">
    <source>
        <dbReference type="Proteomes" id="UP000828390"/>
    </source>
</evidence>
<dbReference type="AlphaFoldDB" id="A0A9D4E018"/>
<accession>A0A9D4E018</accession>
<dbReference type="InterPro" id="IPR042047">
    <property type="entry name" value="SleB_dom1"/>
</dbReference>